<dbReference type="InterPro" id="IPR011990">
    <property type="entry name" value="TPR-like_helical_dom_sf"/>
</dbReference>
<dbReference type="PANTHER" id="PTHR11102:SF160">
    <property type="entry name" value="ERAD-ASSOCIATED E3 UBIQUITIN-PROTEIN LIGASE COMPONENT HRD3"/>
    <property type="match status" value="1"/>
</dbReference>
<feature type="chain" id="PRO_5015558198" description="Sel1 repeat family protein" evidence="1">
    <location>
        <begin position="21"/>
        <end position="284"/>
    </location>
</feature>
<dbReference type="OrthoDB" id="8235393at2"/>
<protein>
    <recommendedName>
        <fullName evidence="4">Sel1 repeat family protein</fullName>
    </recommendedName>
</protein>
<dbReference type="RefSeq" id="WP_109253518.1">
    <property type="nucleotide sequence ID" value="NZ_QEXV01000005.1"/>
</dbReference>
<proteinExistence type="predicted"/>
<dbReference type="Proteomes" id="UP000245168">
    <property type="component" value="Unassembled WGS sequence"/>
</dbReference>
<evidence type="ECO:0008006" key="4">
    <source>
        <dbReference type="Google" id="ProtNLM"/>
    </source>
</evidence>
<name>A0A2U2BS12_9PROT</name>
<dbReference type="SUPFAM" id="SSF81901">
    <property type="entry name" value="HCP-like"/>
    <property type="match status" value="1"/>
</dbReference>
<dbReference type="SMART" id="SM00671">
    <property type="entry name" value="SEL1"/>
    <property type="match status" value="2"/>
</dbReference>
<evidence type="ECO:0000256" key="1">
    <source>
        <dbReference type="SAM" id="SignalP"/>
    </source>
</evidence>
<sequence length="284" mass="30502">MSLFKWLLTAALVAVAGVGAAHVIALLEPTTAETAADGAKVPADGAEAPEEAVEMDPVMEELVELVKAANNTEPPPTFFEVPAEAEPAFDPSLAPLLESAGQCTVADYEHTHSFVPAESLEERWDAENGPSEHLIAQAEAGNPRAQFNLGYSIAAFGEVEDEGEAFEWIQRAAEGGYPPAMTEVGAALTYGYLDQEQDLERARPWLEQAAENGEALSMFTLSRLPPAEGESVETYAVRRLRLELESAALCHREAGLAIADRLDTGRGLPEQPWLANHLRANARG</sequence>
<dbReference type="PANTHER" id="PTHR11102">
    <property type="entry name" value="SEL-1-LIKE PROTEIN"/>
    <property type="match status" value="1"/>
</dbReference>
<evidence type="ECO:0000313" key="3">
    <source>
        <dbReference type="Proteomes" id="UP000245168"/>
    </source>
</evidence>
<dbReference type="AlphaFoldDB" id="A0A2U2BS12"/>
<dbReference type="Pfam" id="PF08238">
    <property type="entry name" value="Sel1"/>
    <property type="match status" value="2"/>
</dbReference>
<evidence type="ECO:0000313" key="2">
    <source>
        <dbReference type="EMBL" id="PWE16795.1"/>
    </source>
</evidence>
<keyword evidence="1" id="KW-0732">Signal</keyword>
<feature type="signal peptide" evidence="1">
    <location>
        <begin position="1"/>
        <end position="20"/>
    </location>
</feature>
<keyword evidence="3" id="KW-1185">Reference proteome</keyword>
<dbReference type="Gene3D" id="1.25.40.10">
    <property type="entry name" value="Tetratricopeptide repeat domain"/>
    <property type="match status" value="1"/>
</dbReference>
<accession>A0A2U2BS12</accession>
<comment type="caution">
    <text evidence="2">The sequence shown here is derived from an EMBL/GenBank/DDBJ whole genome shotgun (WGS) entry which is preliminary data.</text>
</comment>
<dbReference type="EMBL" id="QEXV01000005">
    <property type="protein sequence ID" value="PWE16795.1"/>
    <property type="molecule type" value="Genomic_DNA"/>
</dbReference>
<organism evidence="2 3">
    <name type="scientific">Marinicauda salina</name>
    <dbReference type="NCBI Taxonomy" id="2135793"/>
    <lineage>
        <taxon>Bacteria</taxon>
        <taxon>Pseudomonadati</taxon>
        <taxon>Pseudomonadota</taxon>
        <taxon>Alphaproteobacteria</taxon>
        <taxon>Maricaulales</taxon>
        <taxon>Maricaulaceae</taxon>
        <taxon>Marinicauda</taxon>
    </lineage>
</organism>
<gene>
    <name evidence="2" type="ORF">DDZ18_11405</name>
</gene>
<dbReference type="InterPro" id="IPR050767">
    <property type="entry name" value="Sel1_AlgK"/>
</dbReference>
<reference evidence="3" key="1">
    <citation type="submission" date="2018-05" db="EMBL/GenBank/DDBJ databases">
        <authorList>
            <person name="Liu B.-T."/>
        </authorList>
    </citation>
    <scope>NUCLEOTIDE SEQUENCE [LARGE SCALE GENOMIC DNA]</scope>
    <source>
        <strain evidence="3">WD6-1</strain>
    </source>
</reference>
<dbReference type="InterPro" id="IPR006597">
    <property type="entry name" value="Sel1-like"/>
</dbReference>